<reference evidence="1 2" key="1">
    <citation type="submission" date="2021-03" db="EMBL/GenBank/DDBJ databases">
        <title>Gelidibacter sp. nov., isolated from costal sediment.</title>
        <authorList>
            <person name="Lun K.-Y."/>
        </authorList>
    </citation>
    <scope>NUCLEOTIDE SEQUENCE [LARGE SCALE GENOMIC DNA]</scope>
    <source>
        <strain evidence="1 2">DF109</strain>
    </source>
</reference>
<sequence>MNGSIIDVKGEPISYANIVFVNLKTEEKVGTISSEDDGKFSIELSSGEYILEVSVLGYSKYIKRYSLTLDIKLPDIVLRDQNQQLDEVMIKAEISKNIEHTATSIMVNIQNDSLFKQISTADVLSLLPGVQIDEDGGVKLQGRSALITINGKPNRMSSLTFMMLLESMQGDHNTNIR</sequence>
<keyword evidence="2" id="KW-1185">Reference proteome</keyword>
<proteinExistence type="predicted"/>
<dbReference type="RefSeq" id="WP_208234887.1">
    <property type="nucleotide sequence ID" value="NZ_JAGEVG010000021.1"/>
</dbReference>
<dbReference type="Gene3D" id="2.60.40.1120">
    <property type="entry name" value="Carboxypeptidase-like, regulatory domain"/>
    <property type="match status" value="1"/>
</dbReference>
<protein>
    <submittedName>
        <fullName evidence="1">Carboxypeptidase regulatory-like domain-containing protein</fullName>
    </submittedName>
</protein>
<evidence type="ECO:0000313" key="1">
    <source>
        <dbReference type="EMBL" id="MBO3099747.1"/>
    </source>
</evidence>
<evidence type="ECO:0000313" key="2">
    <source>
        <dbReference type="Proteomes" id="UP000681315"/>
    </source>
</evidence>
<accession>A0ABS3SVL3</accession>
<dbReference type="InterPro" id="IPR008969">
    <property type="entry name" value="CarboxyPept-like_regulatory"/>
</dbReference>
<dbReference type="Proteomes" id="UP000681315">
    <property type="component" value="Unassembled WGS sequence"/>
</dbReference>
<name>A0ABS3SVL3_9FLAO</name>
<organism evidence="1 2">
    <name type="scientific">Gelidibacter pelagius</name>
    <dbReference type="NCBI Taxonomy" id="2819985"/>
    <lineage>
        <taxon>Bacteria</taxon>
        <taxon>Pseudomonadati</taxon>
        <taxon>Bacteroidota</taxon>
        <taxon>Flavobacteriia</taxon>
        <taxon>Flavobacteriales</taxon>
        <taxon>Flavobacteriaceae</taxon>
        <taxon>Gelidibacter</taxon>
    </lineage>
</organism>
<dbReference type="Pfam" id="PF13715">
    <property type="entry name" value="CarbopepD_reg_2"/>
    <property type="match status" value="1"/>
</dbReference>
<dbReference type="SUPFAM" id="SSF49464">
    <property type="entry name" value="Carboxypeptidase regulatory domain-like"/>
    <property type="match status" value="1"/>
</dbReference>
<gene>
    <name evidence="1" type="ORF">J4051_15835</name>
</gene>
<dbReference type="EMBL" id="JAGEVG010000021">
    <property type="protein sequence ID" value="MBO3099747.1"/>
    <property type="molecule type" value="Genomic_DNA"/>
</dbReference>
<comment type="caution">
    <text evidence="1">The sequence shown here is derived from an EMBL/GenBank/DDBJ whole genome shotgun (WGS) entry which is preliminary data.</text>
</comment>